<accession>A0A5C1A7B5</accession>
<feature type="transmembrane region" description="Helical" evidence="1">
    <location>
        <begin position="85"/>
        <end position="107"/>
    </location>
</feature>
<gene>
    <name evidence="2" type="ORF">PX52LOC_02069</name>
</gene>
<evidence type="ECO:0000313" key="2">
    <source>
        <dbReference type="EMBL" id="QEL15159.1"/>
    </source>
</evidence>
<reference evidence="3" key="1">
    <citation type="submission" date="2019-08" db="EMBL/GenBank/DDBJ databases">
        <title>Limnoglobus roseus gen. nov., sp. nov., a novel freshwater planctomycete with a giant genome from the family Gemmataceae.</title>
        <authorList>
            <person name="Kulichevskaya I.S."/>
            <person name="Naumoff D.G."/>
            <person name="Miroshnikov K."/>
            <person name="Ivanova A."/>
            <person name="Philippov D.A."/>
            <person name="Hakobyan A."/>
            <person name="Rijpstra I.C."/>
            <person name="Sinninghe Damste J.S."/>
            <person name="Liesack W."/>
            <person name="Dedysh S.N."/>
        </authorList>
    </citation>
    <scope>NUCLEOTIDE SEQUENCE [LARGE SCALE GENOMIC DNA]</scope>
    <source>
        <strain evidence="3">PX52</strain>
    </source>
</reference>
<dbReference type="OrthoDB" id="269673at2"/>
<dbReference type="RefSeq" id="WP_149109998.1">
    <property type="nucleotide sequence ID" value="NZ_CP042425.1"/>
</dbReference>
<feature type="transmembrane region" description="Helical" evidence="1">
    <location>
        <begin position="316"/>
        <end position="340"/>
    </location>
</feature>
<protein>
    <submittedName>
        <fullName evidence="2">Uncharacterized protein</fullName>
    </submittedName>
</protein>
<dbReference type="Proteomes" id="UP000324974">
    <property type="component" value="Chromosome"/>
</dbReference>
<proteinExistence type="predicted"/>
<keyword evidence="1" id="KW-0472">Membrane</keyword>
<feature type="transmembrane region" description="Helical" evidence="1">
    <location>
        <begin position="244"/>
        <end position="266"/>
    </location>
</feature>
<name>A0A5C1A7B5_9BACT</name>
<evidence type="ECO:0000256" key="1">
    <source>
        <dbReference type="SAM" id="Phobius"/>
    </source>
</evidence>
<keyword evidence="1" id="KW-1133">Transmembrane helix</keyword>
<feature type="transmembrane region" description="Helical" evidence="1">
    <location>
        <begin position="187"/>
        <end position="206"/>
    </location>
</feature>
<dbReference type="KEGG" id="lrs:PX52LOC_02069"/>
<organism evidence="2 3">
    <name type="scientific">Limnoglobus roseus</name>
    <dbReference type="NCBI Taxonomy" id="2598579"/>
    <lineage>
        <taxon>Bacteria</taxon>
        <taxon>Pseudomonadati</taxon>
        <taxon>Planctomycetota</taxon>
        <taxon>Planctomycetia</taxon>
        <taxon>Gemmatales</taxon>
        <taxon>Gemmataceae</taxon>
        <taxon>Limnoglobus</taxon>
    </lineage>
</organism>
<feature type="transmembrane region" description="Helical" evidence="1">
    <location>
        <begin position="162"/>
        <end position="181"/>
    </location>
</feature>
<sequence length="362" mass="39277">MPEHPPDEPDPATVPESRPLSEAEAAALLNGEEPAAAADMQPIILEEEAEASRVVRSGWRPPGAKERERLALRESARRTVRTPVLLLRLASYLNFAIVAFIFSVHVLDEFHLLGPTGLSPNPEASRIRSFVVYGLAGFSFVQAVCAFTAASGIRRFSSSGGTIVCLLVAMIPTGWAFIPALYFTFEFVFAVVPVAIVQAVVGGLAMRAMLRRDVVMVYYQDRGRDVGPETVADIRVNAWLKPSVIGLIAIAIVAAVAIAVFFGVFARPPAAALKSPRARAAYEFGMAVGLCIMVGWTSLTLVTGLFVRNRVARPMVLIGSVIVCLPMSLLWVVGLPFGVWTMVAMFDRDVTRAFLPARPKRR</sequence>
<keyword evidence="3" id="KW-1185">Reference proteome</keyword>
<dbReference type="EMBL" id="CP042425">
    <property type="protein sequence ID" value="QEL15159.1"/>
    <property type="molecule type" value="Genomic_DNA"/>
</dbReference>
<feature type="transmembrane region" description="Helical" evidence="1">
    <location>
        <begin position="286"/>
        <end position="307"/>
    </location>
</feature>
<evidence type="ECO:0000313" key="3">
    <source>
        <dbReference type="Proteomes" id="UP000324974"/>
    </source>
</evidence>
<keyword evidence="1" id="KW-0812">Transmembrane</keyword>
<dbReference type="AlphaFoldDB" id="A0A5C1A7B5"/>
<feature type="transmembrane region" description="Helical" evidence="1">
    <location>
        <begin position="127"/>
        <end position="150"/>
    </location>
</feature>